<proteinExistence type="predicted"/>
<organism evidence="2 3">
    <name type="scientific">Tetradesmus obliquus</name>
    <name type="common">Green alga</name>
    <name type="synonym">Acutodesmus obliquus</name>
    <dbReference type="NCBI Taxonomy" id="3088"/>
    <lineage>
        <taxon>Eukaryota</taxon>
        <taxon>Viridiplantae</taxon>
        <taxon>Chlorophyta</taxon>
        <taxon>core chlorophytes</taxon>
        <taxon>Chlorophyceae</taxon>
        <taxon>CS clade</taxon>
        <taxon>Sphaeropleales</taxon>
        <taxon>Scenedesmaceae</taxon>
        <taxon>Tetradesmus</taxon>
    </lineage>
</organism>
<feature type="compositionally biased region" description="Low complexity" evidence="1">
    <location>
        <begin position="566"/>
        <end position="584"/>
    </location>
</feature>
<dbReference type="STRING" id="3088.A0A383VFG4"/>
<dbReference type="AlphaFoldDB" id="A0A383VFG4"/>
<evidence type="ECO:0000313" key="2">
    <source>
        <dbReference type="EMBL" id="SZX63519.1"/>
    </source>
</evidence>
<name>A0A383VFG4_TETOB</name>
<sequence>MGSYSFLGGGVEVSDMSPVFSTGMQLQKPMYIMQEAPKPAPQQVWVHAVPSSNSQALRPAANPTMLQAAQPQAVPTVYSAAPRPLVAAQPQAQPSTYMAQAPGAMRLVQLPGGGVQVQQAQPQQQQVVLAQPQQPQQLQARQAGSELVYVNVNGVLQQGVVQNGSVYLLSDAAPAAANGGMMQVQAAAGQQAPMAVTVAPRQPVTVSNAAQVVQLRNGQFQQQQNGQFQQQQMQVAAQQQVMMQQVLPAGARLVPVSQAAVRPAQLPQQQLQAQQQQAQRPMMMVMQPSGGQAALAQSSAPMGMVMVSGAQRASMLQQMQVQLPMQAQQLVARNPATRPAGAQLQQTMQPMQFTNGTAMQQQVRQGSAAAALNGMGVAAAAAPNSQQASAQAFRPALAAGAKILMPGSSVSASTACLGNKAPAAGSAAGLQQGQLPVSPNIAGNGSVMAASQAMMVPGAGMQQQQLLLLPPGLNGDMSSPPAPPITPGVVMGAPAPAAPGDAARPVDTNAGSALLALLSGGSKDSPRNNSAASSGGDNSVVRMAAGSQSPSHGIIGSQRNSKDSASRSSTPAPAGGSPPRSQPGTPARSNSGGGLAAAPAAAAAAVADSNNSNNNNKAAVMRLVARSFIETGIALEQALGMIQPADKDLLAAAFAAEAAGTPLPDSVPAAAAAPGDASAAAIKMSGVGSMLSGLSLGFDGAVKPGSSTTDATAAAPGSSNSKGLFGGEGLSGLLSLSFADDVSAADDSNSINMGPWGFSLFAGSSISDLNGAAAGLSSLGPADPLLADVAAAPAAAQQSVGATGKDSALAGMLASLNL</sequence>
<evidence type="ECO:0000313" key="3">
    <source>
        <dbReference type="Proteomes" id="UP000256970"/>
    </source>
</evidence>
<evidence type="ECO:0000256" key="1">
    <source>
        <dbReference type="SAM" id="MobiDB-lite"/>
    </source>
</evidence>
<dbReference type="Proteomes" id="UP000256970">
    <property type="component" value="Unassembled WGS sequence"/>
</dbReference>
<dbReference type="EMBL" id="FNXT01000329">
    <property type="protein sequence ID" value="SZX63519.1"/>
    <property type="molecule type" value="Genomic_DNA"/>
</dbReference>
<reference evidence="2 3" key="1">
    <citation type="submission" date="2016-10" db="EMBL/GenBank/DDBJ databases">
        <authorList>
            <person name="Cai Z."/>
        </authorList>
    </citation>
    <scope>NUCLEOTIDE SEQUENCE [LARGE SCALE GENOMIC DNA]</scope>
</reference>
<keyword evidence="3" id="KW-1185">Reference proteome</keyword>
<gene>
    <name evidence="2" type="ORF">BQ4739_LOCUS4055</name>
</gene>
<protein>
    <submittedName>
        <fullName evidence="2">Uncharacterized protein</fullName>
    </submittedName>
</protein>
<accession>A0A383VFG4</accession>
<feature type="region of interest" description="Disordered" evidence="1">
    <location>
        <begin position="474"/>
        <end position="595"/>
    </location>
</feature>
<feature type="compositionally biased region" description="Low complexity" evidence="1">
    <location>
        <begin position="487"/>
        <end position="539"/>
    </location>
</feature>